<dbReference type="Proteomes" id="UP000215145">
    <property type="component" value="Unassembled WGS sequence"/>
</dbReference>
<name>A0A229NXC3_9BACL</name>
<sequence length="79" mass="8747">MSSSQSLKVQIIQKAWKDEAFKQQLLANPKTAIKDAFGVEIPDDIQLTAVAESDKNLYFVLPPNPEDVANGTGNVELMW</sequence>
<dbReference type="RefSeq" id="WP_089525287.1">
    <property type="nucleotide sequence ID" value="NZ_NMUQ01000002.1"/>
</dbReference>
<dbReference type="AlphaFoldDB" id="A0A229NXC3"/>
<dbReference type="EMBL" id="NMUQ01000002">
    <property type="protein sequence ID" value="OXM14467.1"/>
    <property type="molecule type" value="Genomic_DNA"/>
</dbReference>
<dbReference type="InterPro" id="IPR036648">
    <property type="entry name" value="CN_Hdrase_a/SCN_Hdrase_g_sf"/>
</dbReference>
<evidence type="ECO:0000313" key="1">
    <source>
        <dbReference type="EMBL" id="OXM14467.1"/>
    </source>
</evidence>
<accession>A0A229NXC3</accession>
<evidence type="ECO:0000313" key="2">
    <source>
        <dbReference type="Proteomes" id="UP000215145"/>
    </source>
</evidence>
<keyword evidence="2" id="KW-1185">Reference proteome</keyword>
<dbReference type="OrthoDB" id="1371078at2"/>
<dbReference type="GO" id="GO:0046914">
    <property type="term" value="F:transition metal ion binding"/>
    <property type="evidence" value="ECO:0007669"/>
    <property type="project" value="InterPro"/>
</dbReference>
<dbReference type="GO" id="GO:0003824">
    <property type="term" value="F:catalytic activity"/>
    <property type="evidence" value="ECO:0007669"/>
    <property type="project" value="InterPro"/>
</dbReference>
<organism evidence="1 2">
    <name type="scientific">Paenibacillus herberti</name>
    <dbReference type="NCBI Taxonomy" id="1619309"/>
    <lineage>
        <taxon>Bacteria</taxon>
        <taxon>Bacillati</taxon>
        <taxon>Bacillota</taxon>
        <taxon>Bacilli</taxon>
        <taxon>Bacillales</taxon>
        <taxon>Paenibacillaceae</taxon>
        <taxon>Paenibacillus</taxon>
    </lineage>
</organism>
<dbReference type="SUPFAM" id="SSF56209">
    <property type="entry name" value="Nitrile hydratase alpha chain"/>
    <property type="match status" value="1"/>
</dbReference>
<dbReference type="InterPro" id="IPR022513">
    <property type="entry name" value="TOMM_pelo"/>
</dbReference>
<reference evidence="1 2" key="1">
    <citation type="submission" date="2017-07" db="EMBL/GenBank/DDBJ databases">
        <title>Paenibacillus herberti R33 genome sequencing and assembly.</title>
        <authorList>
            <person name="Su W."/>
        </authorList>
    </citation>
    <scope>NUCLEOTIDE SEQUENCE [LARGE SCALE GENOMIC DNA]</scope>
    <source>
        <strain evidence="1 2">R33</strain>
    </source>
</reference>
<proteinExistence type="predicted"/>
<dbReference type="NCBIfam" id="TIGR03793">
    <property type="entry name" value="leader_NHLP"/>
    <property type="match status" value="1"/>
</dbReference>
<comment type="caution">
    <text evidence="1">The sequence shown here is derived from an EMBL/GenBank/DDBJ whole genome shotgun (WGS) entry which is preliminary data.</text>
</comment>
<protein>
    <submittedName>
        <fullName evidence="1">NHLP leader peptide family natural product</fullName>
    </submittedName>
</protein>
<dbReference type="Gene3D" id="3.90.330.10">
    <property type="entry name" value="Nitrile hydratase alpha /Thiocyanate hydrolase gamma"/>
    <property type="match status" value="1"/>
</dbReference>
<gene>
    <name evidence="1" type="ORF">CGZ75_16115</name>
</gene>